<gene>
    <name evidence="1" type="ORF">SAMN04490248_10932</name>
</gene>
<proteinExistence type="predicted"/>
<accession>A0A1H8RLN6</accession>
<organism evidence="1 2">
    <name type="scientific">Salinihabitans flavidus</name>
    <dbReference type="NCBI Taxonomy" id="569882"/>
    <lineage>
        <taxon>Bacteria</taxon>
        <taxon>Pseudomonadati</taxon>
        <taxon>Pseudomonadota</taxon>
        <taxon>Alphaproteobacteria</taxon>
        <taxon>Rhodobacterales</taxon>
        <taxon>Roseobacteraceae</taxon>
        <taxon>Salinihabitans</taxon>
    </lineage>
</organism>
<keyword evidence="2" id="KW-1185">Reference proteome</keyword>
<dbReference type="STRING" id="569882.SAMN04490248_10932"/>
<reference evidence="1 2" key="1">
    <citation type="submission" date="2016-10" db="EMBL/GenBank/DDBJ databases">
        <authorList>
            <person name="de Groot N.N."/>
        </authorList>
    </citation>
    <scope>NUCLEOTIDE SEQUENCE [LARGE SCALE GENOMIC DNA]</scope>
    <source>
        <strain evidence="1 2">DSM 27842</strain>
    </source>
</reference>
<name>A0A1H8RLN6_9RHOB</name>
<dbReference type="Pfam" id="PF21810">
    <property type="entry name" value="DUF6880"/>
    <property type="match status" value="1"/>
</dbReference>
<sequence>MTKVDTIVADSASHMSAPAGSWCPGPKNWMVTLTPAANALEANHPLAATLMRRAMIEYTLGGAKSKRYRHAARHLAECRFCDPAIEDYGNVLPHGQFVEGLREKHGRKYGFWHLIDE</sequence>
<dbReference type="InterPro" id="IPR049245">
    <property type="entry name" value="DUF6880"/>
</dbReference>
<dbReference type="Proteomes" id="UP000198893">
    <property type="component" value="Unassembled WGS sequence"/>
</dbReference>
<protein>
    <submittedName>
        <fullName evidence="1">Uncharacterized protein</fullName>
    </submittedName>
</protein>
<evidence type="ECO:0000313" key="2">
    <source>
        <dbReference type="Proteomes" id="UP000198893"/>
    </source>
</evidence>
<evidence type="ECO:0000313" key="1">
    <source>
        <dbReference type="EMBL" id="SEO67310.1"/>
    </source>
</evidence>
<dbReference type="AlphaFoldDB" id="A0A1H8RLN6"/>
<dbReference type="EMBL" id="FODS01000009">
    <property type="protein sequence ID" value="SEO67310.1"/>
    <property type="molecule type" value="Genomic_DNA"/>
</dbReference>